<organism evidence="1 2">
    <name type="scientific">Novibacillus thermophilus</name>
    <dbReference type="NCBI Taxonomy" id="1471761"/>
    <lineage>
        <taxon>Bacteria</taxon>
        <taxon>Bacillati</taxon>
        <taxon>Bacillota</taxon>
        <taxon>Bacilli</taxon>
        <taxon>Bacillales</taxon>
        <taxon>Thermoactinomycetaceae</taxon>
        <taxon>Novibacillus</taxon>
    </lineage>
</organism>
<reference evidence="1 2" key="1">
    <citation type="journal article" date="2015" name="Int. J. Syst. Evol. Microbiol.">
        <title>Novibacillus thermophilus gen. nov., sp. nov., a Gram-staining-negative and moderately thermophilic member of the family Thermoactinomycetaceae.</title>
        <authorList>
            <person name="Yang G."/>
            <person name="Chen J."/>
            <person name="Zhou S."/>
        </authorList>
    </citation>
    <scope>NUCLEOTIDE SEQUENCE [LARGE SCALE GENOMIC DNA]</scope>
    <source>
        <strain evidence="1 2">SG-1</strain>
    </source>
</reference>
<dbReference type="Proteomes" id="UP000188603">
    <property type="component" value="Chromosome"/>
</dbReference>
<accession>A0A1U9K5H4</accession>
<protein>
    <submittedName>
        <fullName evidence="1">Uncharacterized protein</fullName>
    </submittedName>
</protein>
<name>A0A1U9K5H4_9BACL</name>
<sequence>MTDRERISRLIDRLSVFAERQKNTEDNTDFMKGYLTGKCDAYNFCIELIQEEFGLKEEGRDE</sequence>
<evidence type="ECO:0000313" key="1">
    <source>
        <dbReference type="EMBL" id="AQS55272.1"/>
    </source>
</evidence>
<gene>
    <name evidence="1" type="ORF">B0W44_05240</name>
</gene>
<evidence type="ECO:0000313" key="2">
    <source>
        <dbReference type="Proteomes" id="UP000188603"/>
    </source>
</evidence>
<proteinExistence type="predicted"/>
<dbReference type="KEGG" id="ntr:B0W44_05240"/>
<dbReference type="AlphaFoldDB" id="A0A1U9K5H4"/>
<dbReference type="EMBL" id="CP019699">
    <property type="protein sequence ID" value="AQS55272.1"/>
    <property type="molecule type" value="Genomic_DNA"/>
</dbReference>
<keyword evidence="2" id="KW-1185">Reference proteome</keyword>